<keyword evidence="4 5" id="KW-0472">Membrane</keyword>
<keyword evidence="5" id="KW-0813">Transport</keyword>
<feature type="compositionally biased region" description="Polar residues" evidence="6">
    <location>
        <begin position="498"/>
        <end position="517"/>
    </location>
</feature>
<dbReference type="PRINTS" id="PR00252">
    <property type="entry name" value="NRIONCHANNEL"/>
</dbReference>
<evidence type="ECO:0000256" key="2">
    <source>
        <dbReference type="ARBA" id="ARBA00022692"/>
    </source>
</evidence>
<feature type="transmembrane region" description="Helical" evidence="5">
    <location>
        <begin position="534"/>
        <end position="555"/>
    </location>
</feature>
<feature type="transmembrane region" description="Helical" evidence="5">
    <location>
        <begin position="306"/>
        <end position="328"/>
    </location>
</feature>
<dbReference type="PROSITE" id="PS00236">
    <property type="entry name" value="NEUROTR_ION_CHANNEL"/>
    <property type="match status" value="1"/>
</dbReference>
<name>A0A0N4TTK1_BRUPA</name>
<dbReference type="EMBL" id="UZAD01013265">
    <property type="protein sequence ID" value="VDN93217.1"/>
    <property type="molecule type" value="Genomic_DNA"/>
</dbReference>
<feature type="transmembrane region" description="Helical" evidence="5">
    <location>
        <begin position="52"/>
        <end position="70"/>
    </location>
</feature>
<keyword evidence="9" id="KW-1185">Reference proteome</keyword>
<accession>A0A0N4TTK1</accession>
<evidence type="ECO:0000256" key="3">
    <source>
        <dbReference type="ARBA" id="ARBA00022989"/>
    </source>
</evidence>
<keyword evidence="2 5" id="KW-0812">Transmembrane</keyword>
<feature type="domain" description="Neurotransmitter-gated ion-channel ligand-binding" evidence="7">
    <location>
        <begin position="73"/>
        <end position="239"/>
    </location>
</feature>
<reference evidence="8 9" key="2">
    <citation type="submission" date="2018-11" db="EMBL/GenBank/DDBJ databases">
        <authorList>
            <consortium name="Pathogen Informatics"/>
        </authorList>
    </citation>
    <scope>NUCLEOTIDE SEQUENCE [LARGE SCALE GENOMIC DNA]</scope>
</reference>
<protein>
    <submittedName>
        <fullName evidence="10">Neur_chan_LBD domain-containing protein</fullName>
    </submittedName>
</protein>
<dbReference type="InterPro" id="IPR038050">
    <property type="entry name" value="Neuro_actylchol_rec"/>
</dbReference>
<dbReference type="GO" id="GO:0004888">
    <property type="term" value="F:transmembrane signaling receptor activity"/>
    <property type="evidence" value="ECO:0007669"/>
    <property type="project" value="InterPro"/>
</dbReference>
<evidence type="ECO:0000313" key="9">
    <source>
        <dbReference type="Proteomes" id="UP000278627"/>
    </source>
</evidence>
<keyword evidence="3 5" id="KW-1133">Transmembrane helix</keyword>
<dbReference type="Gene3D" id="2.70.170.10">
    <property type="entry name" value="Neurotransmitter-gated ion-channel ligand-binding domain"/>
    <property type="match status" value="1"/>
</dbReference>
<dbReference type="STRING" id="6280.A0A0N4TTK1"/>
<evidence type="ECO:0000256" key="1">
    <source>
        <dbReference type="ARBA" id="ARBA00004141"/>
    </source>
</evidence>
<dbReference type="GO" id="GO:0005230">
    <property type="term" value="F:extracellular ligand-gated monoatomic ion channel activity"/>
    <property type="evidence" value="ECO:0007669"/>
    <property type="project" value="InterPro"/>
</dbReference>
<dbReference type="Gene3D" id="1.20.58.390">
    <property type="entry name" value="Neurotransmitter-gated ion-channel transmembrane domain"/>
    <property type="match status" value="1"/>
</dbReference>
<dbReference type="Pfam" id="PF02931">
    <property type="entry name" value="Neur_chan_LBD"/>
    <property type="match status" value="1"/>
</dbReference>
<dbReference type="GO" id="GO:0016020">
    <property type="term" value="C:membrane"/>
    <property type="evidence" value="ECO:0007669"/>
    <property type="project" value="UniProtKB-SubCell"/>
</dbReference>
<dbReference type="AlphaFoldDB" id="A0A0N4TTK1"/>
<dbReference type="InterPro" id="IPR006201">
    <property type="entry name" value="Neur_channel"/>
</dbReference>
<sequence>MILIGKYNISLWTMYHRYLNISNFINCQHYDYTKIHEFVEKLVIMSGMQLRIKIYVLLCLAIATGYVTVANRKLEEALMKTYNRKHRPVKKDSTTMQIQIYLLIGHIEKVDEEEQTMLLHGLLWTSWTDEYLKWDPSKYNNTRRIAIESWKIWQPALSLYNSARGNSWYLHMGGLPASVSNDGKVWASGSFSFHVTCLFDFTNYPYDEQECPIVIADWVYDLSKVNLSDPSGNASLNKPAIKLSYDPLDNTNMKRHVAGCWEVKDTWRRQCYWGPTGCRDESPDSQPEWFWSLIEFGVRIKRRVPYFALTVIVPTITTCFLTLMVFWIDTMSLAIATTVMNVLLQGLYSWEFIKNLPPGSGGVPKIVSFYGMNLSLTGITFMLHVIIAYLVYILPENLELPFQLLIGDYQDNEYNQQDHQKQRQCDNIMAMDQNPTFSFITTATAPTTELQLNPAVNDGENIALTDNLSHASIRILDGIYSHFRCMVYFRISDAVYSHTPSQSGNVTTSDANAGTTRKNSDTAGFGHIAQQLYIIRRLIFFLFFIIYIISIPICLF</sequence>
<dbReference type="Proteomes" id="UP000278627">
    <property type="component" value="Unassembled WGS sequence"/>
</dbReference>
<dbReference type="InterPro" id="IPR006202">
    <property type="entry name" value="Neur_chan_lig-bd"/>
</dbReference>
<evidence type="ECO:0000256" key="5">
    <source>
        <dbReference type="RuleBase" id="RU000687"/>
    </source>
</evidence>
<feature type="region of interest" description="Disordered" evidence="6">
    <location>
        <begin position="498"/>
        <end position="518"/>
    </location>
</feature>
<reference evidence="10" key="1">
    <citation type="submission" date="2017-02" db="UniProtKB">
        <authorList>
            <consortium name="WormBaseParasite"/>
        </authorList>
    </citation>
    <scope>IDENTIFICATION</scope>
</reference>
<dbReference type="PANTHER" id="PTHR18945">
    <property type="entry name" value="NEUROTRANSMITTER GATED ION CHANNEL"/>
    <property type="match status" value="1"/>
</dbReference>
<keyword evidence="5" id="KW-0406">Ion transport</keyword>
<comment type="similarity">
    <text evidence="5">Belongs to the ligand-gated ion channel (TC 1.A.9) family.</text>
</comment>
<evidence type="ECO:0000259" key="7">
    <source>
        <dbReference type="Pfam" id="PF02931"/>
    </source>
</evidence>
<dbReference type="CDD" id="cd18989">
    <property type="entry name" value="LGIC_ECD_cation"/>
    <property type="match status" value="1"/>
</dbReference>
<dbReference type="InterPro" id="IPR036734">
    <property type="entry name" value="Neur_chan_lig-bd_sf"/>
</dbReference>
<gene>
    <name evidence="8" type="ORF">BPAG_LOCUS12031</name>
</gene>
<comment type="subcellular location">
    <subcellularLocation>
        <location evidence="1">Membrane</location>
        <topology evidence="1">Multi-pass membrane protein</topology>
    </subcellularLocation>
</comment>
<evidence type="ECO:0000313" key="10">
    <source>
        <dbReference type="WBParaSite" id="BPAG_0001206901-mRNA-1"/>
    </source>
</evidence>
<dbReference type="FunFam" id="2.70.170.10:FF:000028">
    <property type="entry name" value="AcetylCholine Receptor"/>
    <property type="match status" value="1"/>
</dbReference>
<dbReference type="WBParaSite" id="BPAG_0001206901-mRNA-1">
    <property type="protein sequence ID" value="BPAG_0001206901-mRNA-1"/>
    <property type="gene ID" value="BPAG_0001206901"/>
</dbReference>
<organism evidence="10">
    <name type="scientific">Brugia pahangi</name>
    <name type="common">Filarial nematode worm</name>
    <dbReference type="NCBI Taxonomy" id="6280"/>
    <lineage>
        <taxon>Eukaryota</taxon>
        <taxon>Metazoa</taxon>
        <taxon>Ecdysozoa</taxon>
        <taxon>Nematoda</taxon>
        <taxon>Chromadorea</taxon>
        <taxon>Rhabditida</taxon>
        <taxon>Spirurina</taxon>
        <taxon>Spiruromorpha</taxon>
        <taxon>Filarioidea</taxon>
        <taxon>Onchocercidae</taxon>
        <taxon>Brugia</taxon>
    </lineage>
</organism>
<evidence type="ECO:0000313" key="8">
    <source>
        <dbReference type="EMBL" id="VDN93217.1"/>
    </source>
</evidence>
<dbReference type="InterPro" id="IPR018000">
    <property type="entry name" value="Neurotransmitter_ion_chnl_CS"/>
</dbReference>
<keyword evidence="5" id="KW-0407">Ion channel</keyword>
<proteinExistence type="inferred from homology"/>
<dbReference type="SUPFAM" id="SSF63712">
    <property type="entry name" value="Nicotinic receptor ligand binding domain-like"/>
    <property type="match status" value="1"/>
</dbReference>
<dbReference type="InterPro" id="IPR036719">
    <property type="entry name" value="Neuro-gated_channel_TM_sf"/>
</dbReference>
<evidence type="ECO:0000256" key="6">
    <source>
        <dbReference type="SAM" id="MobiDB-lite"/>
    </source>
</evidence>
<dbReference type="SUPFAM" id="SSF90112">
    <property type="entry name" value="Neurotransmitter-gated ion-channel transmembrane pore"/>
    <property type="match status" value="1"/>
</dbReference>
<evidence type="ECO:0000256" key="4">
    <source>
        <dbReference type="ARBA" id="ARBA00023136"/>
    </source>
</evidence>
<feature type="transmembrane region" description="Helical" evidence="5">
    <location>
        <begin position="374"/>
        <end position="394"/>
    </location>
</feature>